<evidence type="ECO:0000313" key="3">
    <source>
        <dbReference type="Proteomes" id="UP000295083"/>
    </source>
</evidence>
<organism evidence="2 3">
    <name type="scientific">Colletotrichum spinosum</name>
    <dbReference type="NCBI Taxonomy" id="1347390"/>
    <lineage>
        <taxon>Eukaryota</taxon>
        <taxon>Fungi</taxon>
        <taxon>Dikarya</taxon>
        <taxon>Ascomycota</taxon>
        <taxon>Pezizomycotina</taxon>
        <taxon>Sordariomycetes</taxon>
        <taxon>Hypocreomycetidae</taxon>
        <taxon>Glomerellales</taxon>
        <taxon>Glomerellaceae</taxon>
        <taxon>Colletotrichum</taxon>
        <taxon>Colletotrichum orbiculare species complex</taxon>
    </lineage>
</organism>
<dbReference type="EMBL" id="QAPG01000035">
    <property type="protein sequence ID" value="TDZ36034.1"/>
    <property type="molecule type" value="Genomic_DNA"/>
</dbReference>
<comment type="caution">
    <text evidence="2">The sequence shown here is derived from an EMBL/GenBank/DDBJ whole genome shotgun (WGS) entry which is preliminary data.</text>
</comment>
<name>A0A4R8QIP6_9PEZI</name>
<sequence>MASAPVTTAPYGPGPSYAPITPTTPGPTRRPHSVGTAPLDVGILRNTIIPSLKLHSALAVFAYAAGRATNRLETKDWLWPTGQVANAWWSAVGRHLVRGASLSTVWQTMNRTETLLLTGVTLWGGRLFYRIAQRSVQRRGDEPRYEAVKKDSGFWNKALFTVYLPEALFQAVISLPFTIPFRHQAIGSLLPSSPEWVNAAAVGLFSAGFALEVLADWQLDQSKRGNAGAESRMCRDGVWSLVRHPSYLGDALVHFSFPLLLYAAGMLSPIELLGPVANYVFLRYVGGDRENEESQEARYLRDNPEKKVDLDRYRQTKNSFWPDVRQITNRWAWIVIGCGLAGAALEKATRLAATQI</sequence>
<proteinExistence type="predicted"/>
<feature type="region of interest" description="Disordered" evidence="1">
    <location>
        <begin position="1"/>
        <end position="34"/>
    </location>
</feature>
<dbReference type="GO" id="GO:0016020">
    <property type="term" value="C:membrane"/>
    <property type="evidence" value="ECO:0007669"/>
    <property type="project" value="TreeGrafter"/>
</dbReference>
<dbReference type="AlphaFoldDB" id="A0A4R8QIP6"/>
<dbReference type="InterPro" id="IPR010721">
    <property type="entry name" value="UstE-like"/>
</dbReference>
<reference evidence="2 3" key="1">
    <citation type="submission" date="2018-11" db="EMBL/GenBank/DDBJ databases">
        <title>Genome sequence and assembly of Colletotrichum spinosum.</title>
        <authorList>
            <person name="Gan P."/>
            <person name="Shirasu K."/>
        </authorList>
    </citation>
    <scope>NUCLEOTIDE SEQUENCE [LARGE SCALE GENOMIC DNA]</scope>
    <source>
        <strain evidence="2 3">CBS 515.97</strain>
    </source>
</reference>
<dbReference type="Proteomes" id="UP000295083">
    <property type="component" value="Unassembled WGS sequence"/>
</dbReference>
<dbReference type="Gene3D" id="1.20.120.1630">
    <property type="match status" value="1"/>
</dbReference>
<dbReference type="Pfam" id="PF06966">
    <property type="entry name" value="DUF1295"/>
    <property type="match status" value="1"/>
</dbReference>
<keyword evidence="3" id="KW-1185">Reference proteome</keyword>
<accession>A0A4R8QIP6</accession>
<evidence type="ECO:0008006" key="4">
    <source>
        <dbReference type="Google" id="ProtNLM"/>
    </source>
</evidence>
<evidence type="ECO:0000313" key="2">
    <source>
        <dbReference type="EMBL" id="TDZ36034.1"/>
    </source>
</evidence>
<dbReference type="PANTHER" id="PTHR32251">
    <property type="entry name" value="3-OXO-5-ALPHA-STEROID 4-DEHYDROGENASE"/>
    <property type="match status" value="1"/>
</dbReference>
<protein>
    <recommendedName>
        <fullName evidence="4">Steroid 5-alpha reductase C-terminal domain-containing protein</fullName>
    </recommendedName>
</protein>
<dbReference type="PANTHER" id="PTHR32251:SF15">
    <property type="entry name" value="3-OXO-5-ALPHA-STEROID 4-DEHYDROGENASE (DUF1295)"/>
    <property type="match status" value="1"/>
</dbReference>
<evidence type="ECO:0000256" key="1">
    <source>
        <dbReference type="SAM" id="MobiDB-lite"/>
    </source>
</evidence>
<gene>
    <name evidence="2" type="ORF">C8035_v009061</name>
</gene>